<feature type="compositionally biased region" description="Acidic residues" evidence="1">
    <location>
        <begin position="149"/>
        <end position="243"/>
    </location>
</feature>
<feature type="region of interest" description="Disordered" evidence="1">
    <location>
        <begin position="25"/>
        <end position="277"/>
    </location>
</feature>
<name>A0A9D1NWQ0_9FIRM</name>
<feature type="compositionally biased region" description="Polar residues" evidence="1">
    <location>
        <begin position="25"/>
        <end position="41"/>
    </location>
</feature>
<feature type="region of interest" description="Disordered" evidence="1">
    <location>
        <begin position="556"/>
        <end position="605"/>
    </location>
</feature>
<organism evidence="3 4">
    <name type="scientific">Candidatus Pullilachnospira stercoravium</name>
    <dbReference type="NCBI Taxonomy" id="2840913"/>
    <lineage>
        <taxon>Bacteria</taxon>
        <taxon>Bacillati</taxon>
        <taxon>Bacillota</taxon>
        <taxon>Clostridia</taxon>
        <taxon>Lachnospirales</taxon>
        <taxon>Lachnospiraceae</taxon>
        <taxon>Lachnospiraceae incertae sedis</taxon>
        <taxon>Candidatus Pullilachnospira</taxon>
    </lineage>
</organism>
<protein>
    <submittedName>
        <fullName evidence="3">Uncharacterized protein</fullName>
    </submittedName>
</protein>
<accession>A0A9D1NWQ0</accession>
<evidence type="ECO:0000313" key="4">
    <source>
        <dbReference type="Proteomes" id="UP000886723"/>
    </source>
</evidence>
<feature type="compositionally biased region" description="Acidic residues" evidence="1">
    <location>
        <begin position="577"/>
        <end position="586"/>
    </location>
</feature>
<gene>
    <name evidence="3" type="ORF">IAA63_14090</name>
</gene>
<evidence type="ECO:0000313" key="3">
    <source>
        <dbReference type="EMBL" id="HIV14250.1"/>
    </source>
</evidence>
<feature type="signal peptide" evidence="2">
    <location>
        <begin position="1"/>
        <end position="26"/>
    </location>
</feature>
<evidence type="ECO:0000256" key="1">
    <source>
        <dbReference type="SAM" id="MobiDB-lite"/>
    </source>
</evidence>
<sequence>MKKKWIMKPAALFLAVSMAIPQTAWAQENENTPSGTQNTEIQAEASLPSDADTSVPDTGNTLEIMKTIQNVSAADATPRNTSDDSTGSDTSGSTGGSDTSIPDGSGSGNNGSVSDDPLPGNDNDSNTDDSLPDDSNDSDDGTDVPLPGDGDDSDDNTDVPLPGDDDDDSNDDTDVPLPGDGDDNDDDTDAPLPGDGDDNDDDTDVPLPGDDDDNDDDTDVPLPGDDDDDNTDVPLPGDDDSDGNTDVPLPGDGDDSDGDNDTQKPQDGDPAPTGQWLDAGSTKVWVFGGGLSYVLKWGDMSEFGYWYTGVEHKWSDWGNYYAATYHDGYRRYDYDSYKSEFGTPPPVPPDQQHLIPKDPEPIPEPDPEPEPEPTPEPDPEPSPTPDPAPEPEPDPQPTPEPEVNKEQLAELVEKAMSEYIQPHREEPTEELTEDSYNALWFSYQYGMSVLGNSQATQEEVDYITADLDNDMANAETKHQVSARNLENLLRKMNETYGGDKNAEYTEESWMPFYNIYVQCLNFFRNQCQYPYSGGKALYQEIDEVIALLQQAEESLMTKDEAQKEKDKADAQNKDNGEGDPSDDSSDNDSNASGTIPSGYGGTSQRGTQMVQELITRLNRLANSDKSAEVRDLLEKYLEIASLEHKNLAKMAKLTANLNKALSLLEIGMQANAAANAHVDGEVNPMAIDTFVEWFNIDGAPYFSEENAKMMKTILQGIQNMGSRTEQALANFEATGELIFPGTKRAQEYAAEQARASQGNS</sequence>
<keyword evidence="2" id="KW-0732">Signal</keyword>
<proteinExistence type="predicted"/>
<reference evidence="3" key="1">
    <citation type="submission" date="2020-10" db="EMBL/GenBank/DDBJ databases">
        <authorList>
            <person name="Gilroy R."/>
        </authorList>
    </citation>
    <scope>NUCLEOTIDE SEQUENCE</scope>
    <source>
        <strain evidence="3">ChiBcec2-4451</strain>
    </source>
</reference>
<feature type="compositionally biased region" description="Pro residues" evidence="1">
    <location>
        <begin position="380"/>
        <end position="400"/>
    </location>
</feature>
<feature type="compositionally biased region" description="Low complexity" evidence="1">
    <location>
        <begin position="83"/>
        <end position="124"/>
    </location>
</feature>
<feature type="chain" id="PRO_5039358059" evidence="2">
    <location>
        <begin position="27"/>
        <end position="760"/>
    </location>
</feature>
<feature type="compositionally biased region" description="Polar residues" evidence="1">
    <location>
        <begin position="51"/>
        <end position="72"/>
    </location>
</feature>
<comment type="caution">
    <text evidence="3">The sequence shown here is derived from an EMBL/GenBank/DDBJ whole genome shotgun (WGS) entry which is preliminary data.</text>
</comment>
<reference evidence="3" key="2">
    <citation type="journal article" date="2021" name="PeerJ">
        <title>Extensive microbial diversity within the chicken gut microbiome revealed by metagenomics and culture.</title>
        <authorList>
            <person name="Gilroy R."/>
            <person name="Ravi A."/>
            <person name="Getino M."/>
            <person name="Pursley I."/>
            <person name="Horton D.L."/>
            <person name="Alikhan N.F."/>
            <person name="Baker D."/>
            <person name="Gharbi K."/>
            <person name="Hall N."/>
            <person name="Watson M."/>
            <person name="Adriaenssens E.M."/>
            <person name="Foster-Nyarko E."/>
            <person name="Jarju S."/>
            <person name="Secka A."/>
            <person name="Antonio M."/>
            <person name="Oren A."/>
            <person name="Chaudhuri R.R."/>
            <person name="La Ragione R."/>
            <person name="Hildebrand F."/>
            <person name="Pallen M.J."/>
        </authorList>
    </citation>
    <scope>NUCLEOTIDE SEQUENCE</scope>
    <source>
        <strain evidence="3">ChiBcec2-4451</strain>
    </source>
</reference>
<feature type="region of interest" description="Disordered" evidence="1">
    <location>
        <begin position="340"/>
        <end position="403"/>
    </location>
</feature>
<dbReference type="EMBL" id="DVON01000292">
    <property type="protein sequence ID" value="HIV14250.1"/>
    <property type="molecule type" value="Genomic_DNA"/>
</dbReference>
<evidence type="ECO:0000256" key="2">
    <source>
        <dbReference type="SAM" id="SignalP"/>
    </source>
</evidence>
<feature type="compositionally biased region" description="Acidic residues" evidence="1">
    <location>
        <begin position="361"/>
        <end position="379"/>
    </location>
</feature>
<feature type="compositionally biased region" description="Acidic residues" evidence="1">
    <location>
        <begin position="125"/>
        <end position="142"/>
    </location>
</feature>
<dbReference type="AlphaFoldDB" id="A0A9D1NWQ0"/>
<feature type="compositionally biased region" description="Basic and acidic residues" evidence="1">
    <location>
        <begin position="556"/>
        <end position="576"/>
    </location>
</feature>
<dbReference type="Proteomes" id="UP000886723">
    <property type="component" value="Unassembled WGS sequence"/>
</dbReference>